<dbReference type="EMBL" id="PGTO01000013">
    <property type="protein sequence ID" value="RAU21101.1"/>
    <property type="molecule type" value="Genomic_DNA"/>
</dbReference>
<feature type="region of interest" description="Disordered" evidence="1">
    <location>
        <begin position="60"/>
        <end position="82"/>
    </location>
</feature>
<dbReference type="Proteomes" id="UP000251075">
    <property type="component" value="Unassembled WGS sequence"/>
</dbReference>
<evidence type="ECO:0008006" key="4">
    <source>
        <dbReference type="Google" id="ProtNLM"/>
    </source>
</evidence>
<reference evidence="2 3" key="1">
    <citation type="submission" date="2017-11" db="EMBL/GenBank/DDBJ databases">
        <title>Draft genome sequence of magnetotactic bacterium Magnetospirillum kuznetsovii LBB-42.</title>
        <authorList>
            <person name="Grouzdev D.S."/>
            <person name="Rysina M.S."/>
            <person name="Baslerov R.V."/>
            <person name="Koziaeva V."/>
        </authorList>
    </citation>
    <scope>NUCLEOTIDE SEQUENCE [LARGE SCALE GENOMIC DNA]</scope>
    <source>
        <strain evidence="2 3">LBB-42</strain>
    </source>
</reference>
<organism evidence="2 3">
    <name type="scientific">Paramagnetospirillum kuznetsovii</name>
    <dbReference type="NCBI Taxonomy" id="2053833"/>
    <lineage>
        <taxon>Bacteria</taxon>
        <taxon>Pseudomonadati</taxon>
        <taxon>Pseudomonadota</taxon>
        <taxon>Alphaproteobacteria</taxon>
        <taxon>Rhodospirillales</taxon>
        <taxon>Magnetospirillaceae</taxon>
        <taxon>Paramagnetospirillum</taxon>
    </lineage>
</organism>
<evidence type="ECO:0000313" key="3">
    <source>
        <dbReference type="Proteomes" id="UP000251075"/>
    </source>
</evidence>
<evidence type="ECO:0000256" key="1">
    <source>
        <dbReference type="SAM" id="MobiDB-lite"/>
    </source>
</evidence>
<sequence>MMADYDNTNRGTLGKNKRREKDSHPAYTGSINVDGVEYWLSGWVKEKNDEKFFSLSIKPKDAAPAKAAPKQAPADLDDEIPF</sequence>
<comment type="caution">
    <text evidence="2">The sequence shown here is derived from an EMBL/GenBank/DDBJ whole genome shotgun (WGS) entry which is preliminary data.</text>
</comment>
<dbReference type="AlphaFoldDB" id="A0A364NVJ0"/>
<gene>
    <name evidence="2" type="ORF">CU669_15215</name>
</gene>
<protein>
    <recommendedName>
        <fullName evidence="4">DUF736 domain-containing protein</fullName>
    </recommendedName>
</protein>
<keyword evidence="3" id="KW-1185">Reference proteome</keyword>
<feature type="region of interest" description="Disordered" evidence="1">
    <location>
        <begin position="1"/>
        <end position="27"/>
    </location>
</feature>
<dbReference type="RefSeq" id="WP_112146209.1">
    <property type="nucleotide sequence ID" value="NZ_PGTO01000013.1"/>
</dbReference>
<accession>A0A364NVJ0</accession>
<feature type="compositionally biased region" description="Low complexity" evidence="1">
    <location>
        <begin position="64"/>
        <end position="74"/>
    </location>
</feature>
<feature type="compositionally biased region" description="Polar residues" evidence="1">
    <location>
        <begin position="1"/>
        <end position="11"/>
    </location>
</feature>
<proteinExistence type="predicted"/>
<name>A0A364NVJ0_9PROT</name>
<evidence type="ECO:0000313" key="2">
    <source>
        <dbReference type="EMBL" id="RAU21101.1"/>
    </source>
</evidence>